<reference evidence="2 4" key="1">
    <citation type="journal article" date="2012" name="Nature">
        <title>Algal genomes reveal evolutionary mosaicism and the fate of nucleomorphs.</title>
        <authorList>
            <consortium name="DOE Joint Genome Institute"/>
            <person name="Curtis B.A."/>
            <person name="Tanifuji G."/>
            <person name="Burki F."/>
            <person name="Gruber A."/>
            <person name="Irimia M."/>
            <person name="Maruyama S."/>
            <person name="Arias M.C."/>
            <person name="Ball S.G."/>
            <person name="Gile G.H."/>
            <person name="Hirakawa Y."/>
            <person name="Hopkins J.F."/>
            <person name="Kuo A."/>
            <person name="Rensing S.A."/>
            <person name="Schmutz J."/>
            <person name="Symeonidi A."/>
            <person name="Elias M."/>
            <person name="Eveleigh R.J."/>
            <person name="Herman E.K."/>
            <person name="Klute M.J."/>
            <person name="Nakayama T."/>
            <person name="Obornik M."/>
            <person name="Reyes-Prieto A."/>
            <person name="Armbrust E.V."/>
            <person name="Aves S.J."/>
            <person name="Beiko R.G."/>
            <person name="Coutinho P."/>
            <person name="Dacks J.B."/>
            <person name="Durnford D.G."/>
            <person name="Fast N.M."/>
            <person name="Green B.R."/>
            <person name="Grisdale C.J."/>
            <person name="Hempel F."/>
            <person name="Henrissat B."/>
            <person name="Hoppner M.P."/>
            <person name="Ishida K."/>
            <person name="Kim E."/>
            <person name="Koreny L."/>
            <person name="Kroth P.G."/>
            <person name="Liu Y."/>
            <person name="Malik S.B."/>
            <person name="Maier U.G."/>
            <person name="McRose D."/>
            <person name="Mock T."/>
            <person name="Neilson J.A."/>
            <person name="Onodera N.T."/>
            <person name="Poole A.M."/>
            <person name="Pritham E.J."/>
            <person name="Richards T.A."/>
            <person name="Rocap G."/>
            <person name="Roy S.W."/>
            <person name="Sarai C."/>
            <person name="Schaack S."/>
            <person name="Shirato S."/>
            <person name="Slamovits C.H."/>
            <person name="Spencer D.F."/>
            <person name="Suzuki S."/>
            <person name="Worden A.Z."/>
            <person name="Zauner S."/>
            <person name="Barry K."/>
            <person name="Bell C."/>
            <person name="Bharti A.K."/>
            <person name="Crow J.A."/>
            <person name="Grimwood J."/>
            <person name="Kramer R."/>
            <person name="Lindquist E."/>
            <person name="Lucas S."/>
            <person name="Salamov A."/>
            <person name="McFadden G.I."/>
            <person name="Lane C.E."/>
            <person name="Keeling P.J."/>
            <person name="Gray M.W."/>
            <person name="Grigoriev I.V."/>
            <person name="Archibald J.M."/>
        </authorList>
    </citation>
    <scope>NUCLEOTIDE SEQUENCE</scope>
    <source>
        <strain evidence="2 4">CCMP2712</strain>
    </source>
</reference>
<dbReference type="KEGG" id="gtt:GUITHDRAFT_120610"/>
<feature type="compositionally biased region" description="Basic and acidic residues" evidence="1">
    <location>
        <begin position="264"/>
        <end position="278"/>
    </location>
</feature>
<protein>
    <submittedName>
        <fullName evidence="2 3">Uncharacterized protein</fullName>
    </submittedName>
</protein>
<evidence type="ECO:0000313" key="4">
    <source>
        <dbReference type="Proteomes" id="UP000011087"/>
    </source>
</evidence>
<sequence>MSLLSIVDGLERASSSLSALRDHCKDGKTSSTSFSCFADALEVLLQCVELGLSKTVTDSCERTHTNQVIVSLEKRISCLQQDYNHRKQMVCVLLEDAKQAKTDLSELVATFNVKRLEDPIQRASNLDESFVSSHPTQRKINRVRSRESMTEEDDSDCSDYTISSHLDELADLLDPQLVKRISSPWRTPDSREAKARPPEVPQLVIQEQGERIHPKPFIPLLGPLLNFGQWGIVMRSDKRRHADLSKDGPARGGGASGSAAGDQSRTKQRERLKPRTAEEAWNLHVAMRKSLEVS</sequence>
<feature type="region of interest" description="Disordered" evidence="1">
    <location>
        <begin position="241"/>
        <end position="281"/>
    </location>
</feature>
<proteinExistence type="predicted"/>
<reference evidence="3" key="3">
    <citation type="submission" date="2016-03" db="UniProtKB">
        <authorList>
            <consortium name="EnsemblProtists"/>
        </authorList>
    </citation>
    <scope>IDENTIFICATION</scope>
</reference>
<dbReference type="RefSeq" id="XP_005820191.1">
    <property type="nucleotide sequence ID" value="XM_005820134.1"/>
</dbReference>
<dbReference type="Proteomes" id="UP000011087">
    <property type="component" value="Unassembled WGS sequence"/>
</dbReference>
<organism evidence="2">
    <name type="scientific">Guillardia theta (strain CCMP2712)</name>
    <name type="common">Cryptophyte</name>
    <dbReference type="NCBI Taxonomy" id="905079"/>
    <lineage>
        <taxon>Eukaryota</taxon>
        <taxon>Cryptophyceae</taxon>
        <taxon>Pyrenomonadales</taxon>
        <taxon>Geminigeraceae</taxon>
        <taxon>Guillardia</taxon>
    </lineage>
</organism>
<evidence type="ECO:0000313" key="3">
    <source>
        <dbReference type="EnsemblProtists" id="EKX33211"/>
    </source>
</evidence>
<dbReference type="PaxDb" id="55529-EKX33211"/>
<dbReference type="EnsemblProtists" id="EKX33211">
    <property type="protein sequence ID" value="EKX33211"/>
    <property type="gene ID" value="GUITHDRAFT_120610"/>
</dbReference>
<dbReference type="GeneID" id="17289941"/>
<keyword evidence="4" id="KW-1185">Reference proteome</keyword>
<dbReference type="EMBL" id="JH993151">
    <property type="protein sequence ID" value="EKX33211.1"/>
    <property type="molecule type" value="Genomic_DNA"/>
</dbReference>
<feature type="region of interest" description="Disordered" evidence="1">
    <location>
        <begin position="138"/>
        <end position="158"/>
    </location>
</feature>
<evidence type="ECO:0000256" key="1">
    <source>
        <dbReference type="SAM" id="MobiDB-lite"/>
    </source>
</evidence>
<name>L1IAC0_GUITC</name>
<evidence type="ECO:0000313" key="2">
    <source>
        <dbReference type="EMBL" id="EKX33211.1"/>
    </source>
</evidence>
<dbReference type="AlphaFoldDB" id="L1IAC0"/>
<dbReference type="HOGENOM" id="CLU_948141_0_0_1"/>
<accession>L1IAC0</accession>
<reference evidence="4" key="2">
    <citation type="submission" date="2012-11" db="EMBL/GenBank/DDBJ databases">
        <authorList>
            <person name="Kuo A."/>
            <person name="Curtis B.A."/>
            <person name="Tanifuji G."/>
            <person name="Burki F."/>
            <person name="Gruber A."/>
            <person name="Irimia M."/>
            <person name="Maruyama S."/>
            <person name="Arias M.C."/>
            <person name="Ball S.G."/>
            <person name="Gile G.H."/>
            <person name="Hirakawa Y."/>
            <person name="Hopkins J.F."/>
            <person name="Rensing S.A."/>
            <person name="Schmutz J."/>
            <person name="Symeonidi A."/>
            <person name="Elias M."/>
            <person name="Eveleigh R.J."/>
            <person name="Herman E.K."/>
            <person name="Klute M.J."/>
            <person name="Nakayama T."/>
            <person name="Obornik M."/>
            <person name="Reyes-Prieto A."/>
            <person name="Armbrust E.V."/>
            <person name="Aves S.J."/>
            <person name="Beiko R.G."/>
            <person name="Coutinho P."/>
            <person name="Dacks J.B."/>
            <person name="Durnford D.G."/>
            <person name="Fast N.M."/>
            <person name="Green B.R."/>
            <person name="Grisdale C."/>
            <person name="Hempe F."/>
            <person name="Henrissat B."/>
            <person name="Hoppner M.P."/>
            <person name="Ishida K.-I."/>
            <person name="Kim E."/>
            <person name="Koreny L."/>
            <person name="Kroth P.G."/>
            <person name="Liu Y."/>
            <person name="Malik S.-B."/>
            <person name="Maier U.G."/>
            <person name="McRose D."/>
            <person name="Mock T."/>
            <person name="Neilson J.A."/>
            <person name="Onodera N.T."/>
            <person name="Poole A.M."/>
            <person name="Pritham E.J."/>
            <person name="Richards T.A."/>
            <person name="Rocap G."/>
            <person name="Roy S.W."/>
            <person name="Sarai C."/>
            <person name="Schaack S."/>
            <person name="Shirato S."/>
            <person name="Slamovits C.H."/>
            <person name="Spencer D.F."/>
            <person name="Suzuki S."/>
            <person name="Worden A.Z."/>
            <person name="Zauner S."/>
            <person name="Barry K."/>
            <person name="Bell C."/>
            <person name="Bharti A.K."/>
            <person name="Crow J.A."/>
            <person name="Grimwood J."/>
            <person name="Kramer R."/>
            <person name="Lindquist E."/>
            <person name="Lucas S."/>
            <person name="Salamov A."/>
            <person name="McFadden G.I."/>
            <person name="Lane C.E."/>
            <person name="Keeling P.J."/>
            <person name="Gray M.W."/>
            <person name="Grigoriev I.V."/>
            <person name="Archibald J.M."/>
        </authorList>
    </citation>
    <scope>NUCLEOTIDE SEQUENCE</scope>
    <source>
        <strain evidence="4">CCMP2712</strain>
    </source>
</reference>
<gene>
    <name evidence="2" type="ORF">GUITHDRAFT_120610</name>
</gene>